<name>A0A5N6KUC6_9ROSI</name>
<protein>
    <recommendedName>
        <fullName evidence="2">3'-5' exonuclease domain-containing protein</fullName>
    </recommendedName>
</protein>
<keyword evidence="4" id="KW-1185">Reference proteome</keyword>
<sequence>MASTMIDEPLALVSFLDKVVKLPRSPPALYMDLEGISLSRDGSICIIQVYLPTESHAYLIDICGLDSAAFSTPCSTHETLKSVLEDATIPKVFFDVRNDSDALHAHFRVKLAGVQDLQVMEVATRPLNRRRNVNGLARCIKHDAELSAPEKFRWNAVKDKGVKLFAPEEGGSYEVFRVRPLHEDIQLYCVQDVTLLPTLYNRYRATLSSDQWAEVLAFSENRAVFARFPDYEPNSRQKVFSPWWPESNDYQLRAAAAKLKSDAAATPSKDATALPKEAGSVTESSLDALAARTSRISVTDKNLAEPDS</sequence>
<dbReference type="EMBL" id="VIBQ01000013">
    <property type="protein sequence ID" value="KAB8346002.1"/>
    <property type="molecule type" value="Genomic_DNA"/>
</dbReference>
<feature type="domain" description="3'-5' exonuclease" evidence="2">
    <location>
        <begin position="3"/>
        <end position="208"/>
    </location>
</feature>
<evidence type="ECO:0000313" key="3">
    <source>
        <dbReference type="EMBL" id="KAB8346002.1"/>
    </source>
</evidence>
<dbReference type="Pfam" id="PF01612">
    <property type="entry name" value="DNA_pol_A_exo1"/>
    <property type="match status" value="1"/>
</dbReference>
<evidence type="ECO:0000313" key="4">
    <source>
        <dbReference type="Proteomes" id="UP000327013"/>
    </source>
</evidence>
<dbReference type="OrthoDB" id="532819at2759"/>
<dbReference type="SUPFAM" id="SSF53098">
    <property type="entry name" value="Ribonuclease H-like"/>
    <property type="match status" value="1"/>
</dbReference>
<dbReference type="InterPro" id="IPR036397">
    <property type="entry name" value="RNaseH_sf"/>
</dbReference>
<organism evidence="3 4">
    <name type="scientific">Carpinus fangiana</name>
    <dbReference type="NCBI Taxonomy" id="176857"/>
    <lineage>
        <taxon>Eukaryota</taxon>
        <taxon>Viridiplantae</taxon>
        <taxon>Streptophyta</taxon>
        <taxon>Embryophyta</taxon>
        <taxon>Tracheophyta</taxon>
        <taxon>Spermatophyta</taxon>
        <taxon>Magnoliopsida</taxon>
        <taxon>eudicotyledons</taxon>
        <taxon>Gunneridae</taxon>
        <taxon>Pentapetalae</taxon>
        <taxon>rosids</taxon>
        <taxon>fabids</taxon>
        <taxon>Fagales</taxon>
        <taxon>Betulaceae</taxon>
        <taxon>Carpinus</taxon>
    </lineage>
</organism>
<dbReference type="Proteomes" id="UP000327013">
    <property type="component" value="Unassembled WGS sequence"/>
</dbReference>
<evidence type="ECO:0000259" key="2">
    <source>
        <dbReference type="SMART" id="SM00474"/>
    </source>
</evidence>
<dbReference type="InterPro" id="IPR012337">
    <property type="entry name" value="RNaseH-like_sf"/>
</dbReference>
<dbReference type="PANTHER" id="PTHR43040:SF1">
    <property type="entry name" value="RIBONUCLEASE D"/>
    <property type="match status" value="1"/>
</dbReference>
<dbReference type="AlphaFoldDB" id="A0A5N6KUC6"/>
<comment type="caution">
    <text evidence="3">The sequence shown here is derived from an EMBL/GenBank/DDBJ whole genome shotgun (WGS) entry which is preliminary data.</text>
</comment>
<dbReference type="PANTHER" id="PTHR43040">
    <property type="entry name" value="RIBONUCLEASE D"/>
    <property type="match status" value="1"/>
</dbReference>
<dbReference type="GO" id="GO:0003676">
    <property type="term" value="F:nucleic acid binding"/>
    <property type="evidence" value="ECO:0007669"/>
    <property type="project" value="InterPro"/>
</dbReference>
<gene>
    <name evidence="3" type="ORF">FH972_023054</name>
</gene>
<feature type="region of interest" description="Disordered" evidence="1">
    <location>
        <begin position="264"/>
        <end position="283"/>
    </location>
</feature>
<dbReference type="InterPro" id="IPR002562">
    <property type="entry name" value="3'-5'_exonuclease_dom"/>
</dbReference>
<dbReference type="SMART" id="SM00474">
    <property type="entry name" value="35EXOc"/>
    <property type="match status" value="1"/>
</dbReference>
<accession>A0A5N6KUC6</accession>
<proteinExistence type="predicted"/>
<dbReference type="GO" id="GO:0006139">
    <property type="term" value="P:nucleobase-containing compound metabolic process"/>
    <property type="evidence" value="ECO:0007669"/>
    <property type="project" value="InterPro"/>
</dbReference>
<evidence type="ECO:0000256" key="1">
    <source>
        <dbReference type="SAM" id="MobiDB-lite"/>
    </source>
</evidence>
<dbReference type="GO" id="GO:0008408">
    <property type="term" value="F:3'-5' exonuclease activity"/>
    <property type="evidence" value="ECO:0007669"/>
    <property type="project" value="InterPro"/>
</dbReference>
<dbReference type="Gene3D" id="3.30.420.10">
    <property type="entry name" value="Ribonuclease H-like superfamily/Ribonuclease H"/>
    <property type="match status" value="1"/>
</dbReference>
<reference evidence="3 4" key="1">
    <citation type="submission" date="2019-06" db="EMBL/GenBank/DDBJ databases">
        <title>A chromosomal-level reference genome of Carpinus fangiana (Coryloideae, Betulaceae).</title>
        <authorList>
            <person name="Yang X."/>
            <person name="Wang Z."/>
            <person name="Zhang L."/>
            <person name="Hao G."/>
            <person name="Liu J."/>
            <person name="Yang Y."/>
        </authorList>
    </citation>
    <scope>NUCLEOTIDE SEQUENCE [LARGE SCALE GENOMIC DNA]</scope>
    <source>
        <strain evidence="3">Cfa_2016G</strain>
        <tissue evidence="3">Leaf</tissue>
    </source>
</reference>